<keyword evidence="3" id="KW-1185">Reference proteome</keyword>
<accession>A0A2P8D989</accession>
<dbReference type="InterPro" id="IPR009057">
    <property type="entry name" value="Homeodomain-like_sf"/>
</dbReference>
<evidence type="ECO:0000313" key="2">
    <source>
        <dbReference type="EMBL" id="PSK93773.1"/>
    </source>
</evidence>
<dbReference type="Proteomes" id="UP000240542">
    <property type="component" value="Unassembled WGS sequence"/>
</dbReference>
<evidence type="ECO:0000259" key="1">
    <source>
        <dbReference type="Pfam" id="PF22549"/>
    </source>
</evidence>
<evidence type="ECO:0000313" key="3">
    <source>
        <dbReference type="Proteomes" id="UP000240542"/>
    </source>
</evidence>
<proteinExistence type="predicted"/>
<protein>
    <recommendedName>
        <fullName evidence="1">ARG and Rhodanese-Phosphatase-superfamily-associated domain-containing protein</fullName>
    </recommendedName>
</protein>
<reference evidence="2 3" key="1">
    <citation type="submission" date="2018-03" db="EMBL/GenBank/DDBJ databases">
        <title>Genomic Encyclopedia of Archaeal and Bacterial Type Strains, Phase II (KMG-II): from individual species to whole genera.</title>
        <authorList>
            <person name="Goeker M."/>
        </authorList>
    </citation>
    <scope>NUCLEOTIDE SEQUENCE [LARGE SCALE GENOMIC DNA]</scope>
    <source>
        <strain evidence="2 3">DSM 45312</strain>
    </source>
</reference>
<dbReference type="EMBL" id="PYGA01000016">
    <property type="protein sequence ID" value="PSK93773.1"/>
    <property type="molecule type" value="Genomic_DNA"/>
</dbReference>
<gene>
    <name evidence="2" type="ORF">CLV63_116180</name>
</gene>
<organism evidence="2 3">
    <name type="scientific">Murinocardiopsis flavida</name>
    <dbReference type="NCBI Taxonomy" id="645275"/>
    <lineage>
        <taxon>Bacteria</taxon>
        <taxon>Bacillati</taxon>
        <taxon>Actinomycetota</taxon>
        <taxon>Actinomycetes</taxon>
        <taxon>Streptosporangiales</taxon>
        <taxon>Nocardiopsidaceae</taxon>
        <taxon>Murinocardiopsis</taxon>
    </lineage>
</organism>
<sequence>MSPLPGLRTAAAQVWGGIRLVPLIRDEPITDLRLHARIDDADLTVSRTRDGGPYLAYVPHAYVATWAAGGAPAAAFGTQIIDSGTAPDAVTIRVHQRFVQREARSRLRFLPLHLAMEGYLALHFGGPSVVWPEWSKQAVRAGLSPRAERSYSGHHIADLEEALRVFEILPGQCGVVVYVGDSPATAFAVPHPDDYRALHPTLLLDMYGELVFVNGLLGPRAAPLHTPFDHRRVGGIADLRAVLAEQRRAWAEFHDTLMAGSLRITDEHTVDHVYSAGNYRLERFLPPFRPKAENHIGERIVAADGTVAYLKTFRLSENQVKRGYVLAALAAHDWRLDAAADALGTDRGGLVARLDRLGFGNLLRRDLRDRFARRR</sequence>
<dbReference type="Pfam" id="PF22549">
    <property type="entry name" value="ARPP-2"/>
    <property type="match status" value="1"/>
</dbReference>
<dbReference type="AlphaFoldDB" id="A0A2P8D989"/>
<feature type="domain" description="ARG and Rhodanese-Phosphatase-superfamily-associated" evidence="1">
    <location>
        <begin position="4"/>
        <end position="276"/>
    </location>
</feature>
<dbReference type="OrthoDB" id="5487146at2"/>
<dbReference type="InterPro" id="IPR054346">
    <property type="entry name" value="ARPP-2"/>
</dbReference>
<comment type="caution">
    <text evidence="2">The sequence shown here is derived from an EMBL/GenBank/DDBJ whole genome shotgun (WGS) entry which is preliminary data.</text>
</comment>
<dbReference type="RefSeq" id="WP_106585030.1">
    <property type="nucleotide sequence ID" value="NZ_PYGA01000016.1"/>
</dbReference>
<name>A0A2P8D989_9ACTN</name>
<dbReference type="SUPFAM" id="SSF46689">
    <property type="entry name" value="Homeodomain-like"/>
    <property type="match status" value="1"/>
</dbReference>